<accession>A0A0U1LJS9</accession>
<evidence type="ECO:0000259" key="10">
    <source>
        <dbReference type="PROSITE" id="PS50174"/>
    </source>
</evidence>
<dbReference type="PROSITE" id="PS50174">
    <property type="entry name" value="G_PATCH"/>
    <property type="match status" value="1"/>
</dbReference>
<dbReference type="SMART" id="SM00443">
    <property type="entry name" value="G_patch"/>
    <property type="match status" value="1"/>
</dbReference>
<feature type="domain" description="R3H" evidence="11">
    <location>
        <begin position="349"/>
        <end position="411"/>
    </location>
</feature>
<dbReference type="SMART" id="SM00393">
    <property type="entry name" value="R3H"/>
    <property type="match status" value="1"/>
</dbReference>
<dbReference type="InterPro" id="IPR036867">
    <property type="entry name" value="R3H_dom_sf"/>
</dbReference>
<feature type="region of interest" description="Disordered" evidence="9">
    <location>
        <begin position="1"/>
        <end position="49"/>
    </location>
</feature>
<keyword evidence="13" id="KW-1185">Reference proteome</keyword>
<dbReference type="GO" id="GO:0003676">
    <property type="term" value="F:nucleic acid binding"/>
    <property type="evidence" value="ECO:0007669"/>
    <property type="project" value="UniProtKB-UniRule"/>
</dbReference>
<evidence type="ECO:0000256" key="1">
    <source>
        <dbReference type="ARBA" id="ARBA00004123"/>
    </source>
</evidence>
<dbReference type="InterPro" id="IPR034082">
    <property type="entry name" value="R3H_G-patch"/>
</dbReference>
<feature type="region of interest" description="Disordered" evidence="9">
    <location>
        <begin position="440"/>
        <end position="466"/>
    </location>
</feature>
<feature type="compositionally biased region" description="Polar residues" evidence="9">
    <location>
        <begin position="1"/>
        <end position="11"/>
    </location>
</feature>
<evidence type="ECO:0000256" key="9">
    <source>
        <dbReference type="SAM" id="MobiDB-lite"/>
    </source>
</evidence>
<dbReference type="OrthoDB" id="21470at2759"/>
<feature type="region of interest" description="Disordered" evidence="9">
    <location>
        <begin position="149"/>
        <end position="255"/>
    </location>
</feature>
<sequence>MHFPTANSTAHAVTADDNLFFTDVRGEDPNPTELVDYTPPNPETSSTIDSSEDEVIFNGRGGSRTNIENSRVRAKDTPASVQVRTLDESTLVANGPFIRETIDPTPTALRNVTSAKKKRNPRQRFQQAFFAQNDDAILADYVANMDSQYALPDDSSGDDLSDDQSELSDEDPVKMRRAIAFGQKNTRKPKGALPENELPDLINSEPTGKEATGSQDDSTDDEQSDDSEVSVSLSDLISYSQRRPPKDLRAKNMTQKLPRTNAYDDFLDYEKFADFDIMDLERDSLHKKKKKKKGHKLDFDLSDSDLEMQLQEGWERDRNKKKAKKREREQLRAQGLLGKRSKPSAEGAGITMEEVKTQVKGFLLSSADTLDLPPMDKKQRRVVHELANAVSLKSQSRGKGSTRYPVMYKTARTPNFNGKHSVKLDKILSQSRFVKIGNMRPRNYDKEPKKGKNIQRSKGDFGYTEGDVVGGSAPEIGANNKGRAMLEKMGWSSGTALGALNNKGILQPVTQVMKNSRAGLG</sequence>
<organism evidence="12 13">
    <name type="scientific">Talaromyces islandicus</name>
    <name type="common">Penicillium islandicum</name>
    <dbReference type="NCBI Taxonomy" id="28573"/>
    <lineage>
        <taxon>Eukaryota</taxon>
        <taxon>Fungi</taxon>
        <taxon>Dikarya</taxon>
        <taxon>Ascomycota</taxon>
        <taxon>Pezizomycotina</taxon>
        <taxon>Eurotiomycetes</taxon>
        <taxon>Eurotiomycetidae</taxon>
        <taxon>Eurotiales</taxon>
        <taxon>Trichocomaceae</taxon>
        <taxon>Talaromyces</taxon>
        <taxon>Talaromyces sect. Islandici</taxon>
    </lineage>
</organism>
<dbReference type="PROSITE" id="PS51061">
    <property type="entry name" value="R3H"/>
    <property type="match status" value="1"/>
</dbReference>
<name>A0A0U1LJS9_TALIS</name>
<dbReference type="AlphaFoldDB" id="A0A0U1LJS9"/>
<feature type="domain" description="G-patch" evidence="10">
    <location>
        <begin position="478"/>
        <end position="521"/>
    </location>
</feature>
<reference evidence="12 13" key="1">
    <citation type="submission" date="2015-04" db="EMBL/GenBank/DDBJ databases">
        <authorList>
            <person name="Syromyatnikov M.Y."/>
            <person name="Popov V.N."/>
        </authorList>
    </citation>
    <scope>NUCLEOTIDE SEQUENCE [LARGE SCALE GENOMIC DNA]</scope>
    <source>
        <strain evidence="12">WF-38-12</strain>
    </source>
</reference>
<dbReference type="Proteomes" id="UP000054383">
    <property type="component" value="Unassembled WGS sequence"/>
</dbReference>
<keyword evidence="7" id="KW-0508">mRNA splicing</keyword>
<dbReference type="Pfam" id="PF01424">
    <property type="entry name" value="R3H"/>
    <property type="match status" value="1"/>
</dbReference>
<evidence type="ECO:0000313" key="13">
    <source>
        <dbReference type="Proteomes" id="UP000054383"/>
    </source>
</evidence>
<keyword evidence="8" id="KW-0539">Nucleus</keyword>
<dbReference type="GO" id="GO:0006397">
    <property type="term" value="P:mRNA processing"/>
    <property type="evidence" value="ECO:0007669"/>
    <property type="project" value="UniProtKB-KW"/>
</dbReference>
<dbReference type="SUPFAM" id="SSF82708">
    <property type="entry name" value="R3H domain"/>
    <property type="match status" value="1"/>
</dbReference>
<evidence type="ECO:0000256" key="7">
    <source>
        <dbReference type="ARBA" id="ARBA00023187"/>
    </source>
</evidence>
<evidence type="ECO:0000313" key="12">
    <source>
        <dbReference type="EMBL" id="CRG83258.1"/>
    </source>
</evidence>
<dbReference type="Gene3D" id="3.30.1370.50">
    <property type="entry name" value="R3H-like domain"/>
    <property type="match status" value="1"/>
</dbReference>
<keyword evidence="5" id="KW-0963">Cytoplasm</keyword>
<evidence type="ECO:0000256" key="4">
    <source>
        <dbReference type="ARBA" id="ARBA00018964"/>
    </source>
</evidence>
<dbReference type="InterPro" id="IPR051189">
    <property type="entry name" value="Splicing_assoc_domain"/>
</dbReference>
<comment type="subcellular location">
    <subcellularLocation>
        <location evidence="2">Cytoplasm</location>
    </subcellularLocation>
    <subcellularLocation>
        <location evidence="1">Nucleus</location>
    </subcellularLocation>
</comment>
<evidence type="ECO:0000256" key="2">
    <source>
        <dbReference type="ARBA" id="ARBA00004496"/>
    </source>
</evidence>
<dbReference type="EMBL" id="CVMT01000001">
    <property type="protein sequence ID" value="CRG83258.1"/>
    <property type="molecule type" value="Genomic_DNA"/>
</dbReference>
<dbReference type="PANTHER" id="PTHR14195">
    <property type="entry name" value="G PATCH DOMAIN CONTAINING PROTEIN 2"/>
    <property type="match status" value="1"/>
</dbReference>
<dbReference type="STRING" id="28573.A0A0U1LJS9"/>
<feature type="compositionally biased region" description="Acidic residues" evidence="9">
    <location>
        <begin position="155"/>
        <end position="170"/>
    </location>
</feature>
<evidence type="ECO:0000256" key="6">
    <source>
        <dbReference type="ARBA" id="ARBA00022664"/>
    </source>
</evidence>
<gene>
    <name evidence="12" type="ORF">PISL3812_00609</name>
</gene>
<dbReference type="CDD" id="cd02646">
    <property type="entry name" value="R3H_G-patch"/>
    <property type="match status" value="1"/>
</dbReference>
<protein>
    <recommendedName>
        <fullName evidence="4">Protein SQS1</fullName>
    </recommendedName>
</protein>
<dbReference type="Pfam" id="PF01585">
    <property type="entry name" value="G-patch"/>
    <property type="match status" value="1"/>
</dbReference>
<dbReference type="InterPro" id="IPR001374">
    <property type="entry name" value="R3H_dom"/>
</dbReference>
<evidence type="ECO:0000259" key="11">
    <source>
        <dbReference type="PROSITE" id="PS51061"/>
    </source>
</evidence>
<dbReference type="GO" id="GO:0005737">
    <property type="term" value="C:cytoplasm"/>
    <property type="evidence" value="ECO:0007669"/>
    <property type="project" value="UniProtKB-SubCell"/>
</dbReference>
<evidence type="ECO:0000256" key="8">
    <source>
        <dbReference type="ARBA" id="ARBA00023242"/>
    </source>
</evidence>
<evidence type="ECO:0000256" key="5">
    <source>
        <dbReference type="ARBA" id="ARBA00022490"/>
    </source>
</evidence>
<dbReference type="GO" id="GO:0008380">
    <property type="term" value="P:RNA splicing"/>
    <property type="evidence" value="ECO:0007669"/>
    <property type="project" value="UniProtKB-KW"/>
</dbReference>
<evidence type="ECO:0000256" key="3">
    <source>
        <dbReference type="ARBA" id="ARBA00010306"/>
    </source>
</evidence>
<dbReference type="InterPro" id="IPR000467">
    <property type="entry name" value="G_patch_dom"/>
</dbReference>
<dbReference type="GO" id="GO:0005634">
    <property type="term" value="C:nucleus"/>
    <property type="evidence" value="ECO:0007669"/>
    <property type="project" value="UniProtKB-SubCell"/>
</dbReference>
<feature type="compositionally biased region" description="Acidic residues" evidence="9">
    <location>
        <begin position="217"/>
        <end position="228"/>
    </location>
</feature>
<feature type="region of interest" description="Disordered" evidence="9">
    <location>
        <begin position="311"/>
        <end position="348"/>
    </location>
</feature>
<dbReference type="OMA" id="PEIGANN"/>
<proteinExistence type="inferred from homology"/>
<comment type="similarity">
    <text evidence="3">Belongs to the SQS1 family.</text>
</comment>
<keyword evidence="6" id="KW-0507">mRNA processing</keyword>